<organism evidence="2 3">
    <name type="scientific">Nocardiopsis metallicus</name>
    <dbReference type="NCBI Taxonomy" id="179819"/>
    <lineage>
        <taxon>Bacteria</taxon>
        <taxon>Bacillati</taxon>
        <taxon>Actinomycetota</taxon>
        <taxon>Actinomycetes</taxon>
        <taxon>Streptosporangiales</taxon>
        <taxon>Nocardiopsidaceae</taxon>
        <taxon>Nocardiopsis</taxon>
    </lineage>
</organism>
<dbReference type="RefSeq" id="WP_184366729.1">
    <property type="nucleotide sequence ID" value="NZ_BAAAKM010000055.1"/>
</dbReference>
<keyword evidence="1" id="KW-0732">Signal</keyword>
<dbReference type="AlphaFoldDB" id="A0A840WTR6"/>
<name>A0A840WTR6_9ACTN</name>
<feature type="chain" id="PRO_5032565551" evidence="1">
    <location>
        <begin position="28"/>
        <end position="81"/>
    </location>
</feature>
<keyword evidence="3" id="KW-1185">Reference proteome</keyword>
<dbReference type="EMBL" id="JACHDO010000001">
    <property type="protein sequence ID" value="MBB5493538.1"/>
    <property type="molecule type" value="Genomic_DNA"/>
</dbReference>
<evidence type="ECO:0000313" key="2">
    <source>
        <dbReference type="EMBL" id="MBB5493538.1"/>
    </source>
</evidence>
<gene>
    <name evidence="2" type="ORF">HNR07_004675</name>
</gene>
<sequence length="81" mass="8050">MNIPRLALTAAAAIAAFSFFGASPAAAAEAPVTQSAASNALPGLPTTGTPVRIVDEVVTGVCGVIKLGPCERANGDPWKDS</sequence>
<evidence type="ECO:0000256" key="1">
    <source>
        <dbReference type="SAM" id="SignalP"/>
    </source>
</evidence>
<dbReference type="Proteomes" id="UP000579647">
    <property type="component" value="Unassembled WGS sequence"/>
</dbReference>
<reference evidence="2 3" key="1">
    <citation type="submission" date="2020-08" db="EMBL/GenBank/DDBJ databases">
        <title>Sequencing the genomes of 1000 actinobacteria strains.</title>
        <authorList>
            <person name="Klenk H.-P."/>
        </authorList>
    </citation>
    <scope>NUCLEOTIDE SEQUENCE [LARGE SCALE GENOMIC DNA]</scope>
    <source>
        <strain evidence="2 3">DSM 44598</strain>
    </source>
</reference>
<protein>
    <submittedName>
        <fullName evidence="2">Uncharacterized protein</fullName>
    </submittedName>
</protein>
<feature type="signal peptide" evidence="1">
    <location>
        <begin position="1"/>
        <end position="27"/>
    </location>
</feature>
<accession>A0A840WTR6</accession>
<proteinExistence type="predicted"/>
<comment type="caution">
    <text evidence="2">The sequence shown here is derived from an EMBL/GenBank/DDBJ whole genome shotgun (WGS) entry which is preliminary data.</text>
</comment>
<evidence type="ECO:0000313" key="3">
    <source>
        <dbReference type="Proteomes" id="UP000579647"/>
    </source>
</evidence>